<dbReference type="EMBL" id="CAJSLV010000042">
    <property type="protein sequence ID" value="CAG6391912.1"/>
    <property type="molecule type" value="Genomic_DNA"/>
</dbReference>
<sequence length="240" mass="24933">MAMAVPLHNVIDQRIAQSSLAPVPPAAPQFTNTVAQGVFIDNAWPTINVTGIGRPTGPGNGAVTVSKTTVDGNAFKAALSPRELAALGWSAGRPPAADVDRAYLGWGAERARRRPFYAVCDGFACATIAMLVATRNGLPIGTTVEWFGMYSGGMSATGHAITVVDRPAGSLPATPGTWGNTCVVVDQWYALQAGGNPSIYVNGAAANAAYVNWLTAPGNTLKLMATFTAGTYNWLQVPAI</sequence>
<evidence type="ECO:0000313" key="1">
    <source>
        <dbReference type="EMBL" id="CAG6391912.1"/>
    </source>
</evidence>
<organism evidence="1 2">
    <name type="scientific">Actinacidiphila cocklensis</name>
    <dbReference type="NCBI Taxonomy" id="887465"/>
    <lineage>
        <taxon>Bacteria</taxon>
        <taxon>Bacillati</taxon>
        <taxon>Actinomycetota</taxon>
        <taxon>Actinomycetes</taxon>
        <taxon>Kitasatosporales</taxon>
        <taxon>Streptomycetaceae</taxon>
        <taxon>Actinacidiphila</taxon>
    </lineage>
</organism>
<gene>
    <name evidence="1" type="ORF">SCOCK_140110</name>
</gene>
<protein>
    <submittedName>
        <fullName evidence="1">Uncharacterized protein</fullName>
    </submittedName>
</protein>
<reference evidence="1" key="1">
    <citation type="submission" date="2021-05" db="EMBL/GenBank/DDBJ databases">
        <authorList>
            <person name="Arsene-Ploetze F."/>
        </authorList>
    </citation>
    <scope>NUCLEOTIDE SEQUENCE</scope>
    <source>
        <strain evidence="1">DSM 42138</strain>
    </source>
</reference>
<evidence type="ECO:0000313" key="2">
    <source>
        <dbReference type="Proteomes" id="UP001152519"/>
    </source>
</evidence>
<name>A0A9W4DKN4_9ACTN</name>
<keyword evidence="2" id="KW-1185">Reference proteome</keyword>
<dbReference type="AlphaFoldDB" id="A0A9W4DKN4"/>
<dbReference type="Proteomes" id="UP001152519">
    <property type="component" value="Unassembled WGS sequence"/>
</dbReference>
<accession>A0A9W4DKN4</accession>
<dbReference type="RefSeq" id="WP_251485868.1">
    <property type="nucleotide sequence ID" value="NZ_CAJSLV010000042.1"/>
</dbReference>
<proteinExistence type="predicted"/>
<comment type="caution">
    <text evidence="1">The sequence shown here is derived from an EMBL/GenBank/DDBJ whole genome shotgun (WGS) entry which is preliminary data.</text>
</comment>